<dbReference type="GO" id="GO:0006417">
    <property type="term" value="P:regulation of translation"/>
    <property type="evidence" value="ECO:0007669"/>
    <property type="project" value="TreeGrafter"/>
</dbReference>
<keyword evidence="5 9" id="KW-1133">Transmembrane helix</keyword>
<feature type="transmembrane region" description="Helical" evidence="9">
    <location>
        <begin position="88"/>
        <end position="109"/>
    </location>
</feature>
<evidence type="ECO:0000313" key="12">
    <source>
        <dbReference type="Proteomes" id="UP001451782"/>
    </source>
</evidence>
<proteinExistence type="predicted"/>
<accession>A0AAN0M1F2</accession>
<evidence type="ECO:0000256" key="6">
    <source>
        <dbReference type="ARBA" id="ARBA00023136"/>
    </source>
</evidence>
<keyword evidence="6 9" id="KW-0472">Membrane</keyword>
<dbReference type="InterPro" id="IPR018764">
    <property type="entry name" value="RskA_C"/>
</dbReference>
<sequence length="230" mass="23915">MTAADDHNDDVPLAGEYALHLLDADERSAFEDRLNKEPALRLIVAEWNADFVVLSDDIEPVTPPAQVKAKIDTLLFADPKKPRAGWSIWRLMAGAGAALVLGLAVLVVVPPGDETIAFTPRFAANIAAEDQSLVVRASYSPEAGVLRIDQLAGTARPGRVLELWLIAEGAAAPVSLGVLPDQASTDITLPDALVDQIDGGTLAISDEPIGGSTTGAPTGDVLAAGAVISI</sequence>
<evidence type="ECO:0000256" key="3">
    <source>
        <dbReference type="ARBA" id="ARBA00022475"/>
    </source>
</evidence>
<dbReference type="GO" id="GO:0005886">
    <property type="term" value="C:plasma membrane"/>
    <property type="evidence" value="ECO:0007669"/>
    <property type="project" value="UniProtKB-SubCell"/>
</dbReference>
<evidence type="ECO:0000313" key="11">
    <source>
        <dbReference type="EMBL" id="WZU63381.1"/>
    </source>
</evidence>
<feature type="domain" description="Anti-sigma K factor RskA C-terminal" evidence="10">
    <location>
        <begin position="93"/>
        <end position="221"/>
    </location>
</feature>
<evidence type="ECO:0000256" key="9">
    <source>
        <dbReference type="SAM" id="Phobius"/>
    </source>
</evidence>
<keyword evidence="4 9" id="KW-0812">Transmembrane</keyword>
<evidence type="ECO:0000256" key="4">
    <source>
        <dbReference type="ARBA" id="ARBA00022692"/>
    </source>
</evidence>
<dbReference type="AlphaFoldDB" id="A0AAN0M1F2"/>
<keyword evidence="3" id="KW-1003">Cell membrane</keyword>
<evidence type="ECO:0000256" key="1">
    <source>
        <dbReference type="ARBA" id="ARBA00004167"/>
    </source>
</evidence>
<name>A0AAN0M1F2_9RHOB</name>
<organism evidence="11 12">
    <name type="scientific">Yoonia algicola</name>
    <dbReference type="NCBI Taxonomy" id="3137368"/>
    <lineage>
        <taxon>Bacteria</taxon>
        <taxon>Pseudomonadati</taxon>
        <taxon>Pseudomonadota</taxon>
        <taxon>Alphaproteobacteria</taxon>
        <taxon>Rhodobacterales</taxon>
        <taxon>Paracoccaceae</taxon>
        <taxon>Yoonia</taxon>
    </lineage>
</organism>
<dbReference type="Pfam" id="PF10099">
    <property type="entry name" value="RskA_C"/>
    <property type="match status" value="1"/>
</dbReference>
<dbReference type="InterPro" id="IPR051474">
    <property type="entry name" value="Anti-sigma-K/W_factor"/>
</dbReference>
<dbReference type="RefSeq" id="WP_342069763.1">
    <property type="nucleotide sequence ID" value="NZ_CP151762.1"/>
</dbReference>
<reference evidence="11 12" key="1">
    <citation type="submission" date="2024-04" db="EMBL/GenBank/DDBJ databases">
        <title>Phylogenomic analyses of a clade within the roseobacter group suggest taxonomic reassignments of species of the genera Aestuariivita, Citreicella, Loktanella, Nautella, Pelagibaca, Ruegeria, Thalassobius, Thiobacimonas and Tropicibacter, and the proposal o.</title>
        <authorList>
            <person name="Jeon C.O."/>
        </authorList>
    </citation>
    <scope>NUCLEOTIDE SEQUENCE [LARGE SCALE GENOMIC DNA]</scope>
    <source>
        <strain evidence="11 12">G8-12</strain>
    </source>
</reference>
<dbReference type="PANTHER" id="PTHR37461">
    <property type="entry name" value="ANTI-SIGMA-K FACTOR RSKA"/>
    <property type="match status" value="1"/>
</dbReference>
<evidence type="ECO:0000259" key="10">
    <source>
        <dbReference type="Pfam" id="PF10099"/>
    </source>
</evidence>
<dbReference type="InterPro" id="IPR041916">
    <property type="entry name" value="Anti_sigma_zinc_sf"/>
</dbReference>
<gene>
    <name evidence="11" type="ORF">AABB28_16240</name>
</gene>
<dbReference type="Gene3D" id="1.10.10.1320">
    <property type="entry name" value="Anti-sigma factor, zinc-finger domain"/>
    <property type="match status" value="1"/>
</dbReference>
<comment type="subcellular location">
    <subcellularLocation>
        <location evidence="2">Cell membrane</location>
    </subcellularLocation>
    <subcellularLocation>
        <location evidence="1">Membrane</location>
        <topology evidence="1">Single-pass membrane protein</topology>
    </subcellularLocation>
</comment>
<dbReference type="KEGG" id="yag:AABB28_16240"/>
<dbReference type="GO" id="GO:0016989">
    <property type="term" value="F:sigma factor antagonist activity"/>
    <property type="evidence" value="ECO:0007669"/>
    <property type="project" value="TreeGrafter"/>
</dbReference>
<evidence type="ECO:0000256" key="8">
    <source>
        <dbReference type="ARBA" id="ARBA00030803"/>
    </source>
</evidence>
<evidence type="ECO:0000256" key="7">
    <source>
        <dbReference type="ARBA" id="ARBA00029829"/>
    </source>
</evidence>
<dbReference type="EMBL" id="CP151762">
    <property type="protein sequence ID" value="WZU63381.1"/>
    <property type="molecule type" value="Genomic_DNA"/>
</dbReference>
<evidence type="ECO:0000256" key="5">
    <source>
        <dbReference type="ARBA" id="ARBA00022989"/>
    </source>
</evidence>
<dbReference type="Proteomes" id="UP001451782">
    <property type="component" value="Chromosome"/>
</dbReference>
<evidence type="ECO:0000256" key="2">
    <source>
        <dbReference type="ARBA" id="ARBA00004236"/>
    </source>
</evidence>
<dbReference type="PANTHER" id="PTHR37461:SF1">
    <property type="entry name" value="ANTI-SIGMA-K FACTOR RSKA"/>
    <property type="match status" value="1"/>
</dbReference>
<keyword evidence="12" id="KW-1185">Reference proteome</keyword>
<protein>
    <recommendedName>
        <fullName evidence="8">Regulator of SigK</fullName>
    </recommendedName>
    <alternativeName>
        <fullName evidence="7">Sigma-K anti-sigma factor RskA</fullName>
    </alternativeName>
</protein>